<dbReference type="PROSITE" id="PS50294">
    <property type="entry name" value="WD_REPEATS_REGION"/>
    <property type="match status" value="1"/>
</dbReference>
<proteinExistence type="predicted"/>
<dbReference type="SMART" id="SM00320">
    <property type="entry name" value="WD40"/>
    <property type="match status" value="3"/>
</dbReference>
<dbReference type="InterPro" id="IPR001680">
    <property type="entry name" value="WD40_rpt"/>
</dbReference>
<reference evidence="5" key="1">
    <citation type="submission" date="2021-02" db="EMBL/GenBank/DDBJ databases">
        <authorList>
            <person name="Nowell W R."/>
        </authorList>
    </citation>
    <scope>NUCLEOTIDE SEQUENCE</scope>
</reference>
<gene>
    <name evidence="5" type="ORF">RFH988_LOCUS8751</name>
</gene>
<dbReference type="Proteomes" id="UP000663882">
    <property type="component" value="Unassembled WGS sequence"/>
</dbReference>
<keyword evidence="2" id="KW-0677">Repeat</keyword>
<sequence length="434" mass="49418">MASQSSNETNEQKSHDENEQNEKNSNEELNNEDHIQRKRIRVGSHPDEDSVTKNNNDKINEILNETSTIPIENHEILDHKTTTTNNIGPIKRRKLNIDIEEIIDQDEKTNDSVQTTTTNSESKDESSTTTTTTDEDDDDDDDETKHGDEDDDDDDDDDNGEDNIDEQNNLPPTTNIYLHLRQRQLGIFHRPRERTTCRAFHNNIIASRNLIQRMKISHTLDAHNGCVNALAFNRTGTLLASASDDLQIILWDWALNQAAVAYESDHHSNVFQAKFIPFSDDCKIVSCARDGQVRLAELHPDGSLWRTKKIAQHLASAHKLSIDTITGTDVFSCGEDGIVYQIDIRENKSNKLLTVSSETINHLPLYSIELNRNNQNEFVLAAMDPYIRVFDRRYIDSITTKPLKSFCPDLLKKIEDRQRQPSVTCAVYNYNGTG</sequence>
<feature type="compositionally biased region" description="Basic and acidic residues" evidence="4">
    <location>
        <begin position="10"/>
        <end position="35"/>
    </location>
</feature>
<feature type="region of interest" description="Disordered" evidence="4">
    <location>
        <begin position="1"/>
        <end position="58"/>
    </location>
</feature>
<feature type="compositionally biased region" description="Acidic residues" evidence="4">
    <location>
        <begin position="133"/>
        <end position="142"/>
    </location>
</feature>
<feature type="compositionally biased region" description="Basic and acidic residues" evidence="4">
    <location>
        <begin position="44"/>
        <end position="58"/>
    </location>
</feature>
<protein>
    <submittedName>
        <fullName evidence="5">Uncharacterized protein</fullName>
    </submittedName>
</protein>
<dbReference type="EMBL" id="CAJNOO010000302">
    <property type="protein sequence ID" value="CAF0896240.1"/>
    <property type="molecule type" value="Genomic_DNA"/>
</dbReference>
<feature type="compositionally biased region" description="Acidic residues" evidence="4">
    <location>
        <begin position="149"/>
        <end position="165"/>
    </location>
</feature>
<name>A0A813ZBR8_9BILA</name>
<dbReference type="InterPro" id="IPR015943">
    <property type="entry name" value="WD40/YVTN_repeat-like_dom_sf"/>
</dbReference>
<dbReference type="GO" id="GO:0005737">
    <property type="term" value="C:cytoplasm"/>
    <property type="evidence" value="ECO:0007669"/>
    <property type="project" value="TreeGrafter"/>
</dbReference>
<dbReference type="Gene3D" id="2.130.10.10">
    <property type="entry name" value="YVTN repeat-like/Quinoprotein amine dehydrogenase"/>
    <property type="match status" value="1"/>
</dbReference>
<feature type="compositionally biased region" description="Polar residues" evidence="4">
    <location>
        <begin position="166"/>
        <end position="176"/>
    </location>
</feature>
<dbReference type="Pfam" id="PF00400">
    <property type="entry name" value="WD40"/>
    <property type="match status" value="1"/>
</dbReference>
<organism evidence="5 6">
    <name type="scientific">Rotaria sordida</name>
    <dbReference type="NCBI Taxonomy" id="392033"/>
    <lineage>
        <taxon>Eukaryota</taxon>
        <taxon>Metazoa</taxon>
        <taxon>Spiralia</taxon>
        <taxon>Gnathifera</taxon>
        <taxon>Rotifera</taxon>
        <taxon>Eurotatoria</taxon>
        <taxon>Bdelloidea</taxon>
        <taxon>Philodinida</taxon>
        <taxon>Philodinidae</taxon>
        <taxon>Rotaria</taxon>
    </lineage>
</organism>
<dbReference type="OrthoDB" id="4869960at2759"/>
<dbReference type="AlphaFoldDB" id="A0A813ZBR8"/>
<dbReference type="InterPro" id="IPR036322">
    <property type="entry name" value="WD40_repeat_dom_sf"/>
</dbReference>
<feature type="repeat" description="WD" evidence="3">
    <location>
        <begin position="220"/>
        <end position="252"/>
    </location>
</feature>
<evidence type="ECO:0000313" key="5">
    <source>
        <dbReference type="EMBL" id="CAF0896240.1"/>
    </source>
</evidence>
<dbReference type="PANTHER" id="PTHR15574:SF21">
    <property type="entry name" value="DDB1- AND CUL4-ASSOCIATED FACTOR 8"/>
    <property type="match status" value="1"/>
</dbReference>
<dbReference type="GO" id="GO:0080008">
    <property type="term" value="C:Cul4-RING E3 ubiquitin ligase complex"/>
    <property type="evidence" value="ECO:0007669"/>
    <property type="project" value="TreeGrafter"/>
</dbReference>
<evidence type="ECO:0000256" key="4">
    <source>
        <dbReference type="SAM" id="MobiDB-lite"/>
    </source>
</evidence>
<evidence type="ECO:0000256" key="1">
    <source>
        <dbReference type="ARBA" id="ARBA00022574"/>
    </source>
</evidence>
<comment type="caution">
    <text evidence="5">The sequence shown here is derived from an EMBL/GenBank/DDBJ whole genome shotgun (WGS) entry which is preliminary data.</text>
</comment>
<evidence type="ECO:0000313" key="6">
    <source>
        <dbReference type="Proteomes" id="UP000663882"/>
    </source>
</evidence>
<evidence type="ECO:0000256" key="3">
    <source>
        <dbReference type="PROSITE-ProRule" id="PRU00221"/>
    </source>
</evidence>
<dbReference type="PROSITE" id="PS50082">
    <property type="entry name" value="WD_REPEATS_2"/>
    <property type="match status" value="1"/>
</dbReference>
<accession>A0A813ZBR8</accession>
<dbReference type="PANTHER" id="PTHR15574">
    <property type="entry name" value="WD REPEAT DOMAIN-CONTAINING FAMILY"/>
    <property type="match status" value="1"/>
</dbReference>
<dbReference type="SUPFAM" id="SSF50978">
    <property type="entry name" value="WD40 repeat-like"/>
    <property type="match status" value="1"/>
</dbReference>
<keyword evidence="1 3" id="KW-0853">WD repeat</keyword>
<dbReference type="InterPro" id="IPR045151">
    <property type="entry name" value="DCAF8"/>
</dbReference>
<evidence type="ECO:0000256" key="2">
    <source>
        <dbReference type="ARBA" id="ARBA00022737"/>
    </source>
</evidence>
<feature type="region of interest" description="Disordered" evidence="4">
    <location>
        <begin position="106"/>
        <end position="176"/>
    </location>
</feature>